<dbReference type="InterPro" id="IPR020422">
    <property type="entry name" value="TYR_PHOSPHATASE_DUAL_dom"/>
</dbReference>
<dbReference type="Proteomes" id="UP000198290">
    <property type="component" value="Chromosome"/>
</dbReference>
<gene>
    <name evidence="5" type="ORF">DLM_2316</name>
</gene>
<dbReference type="Gene3D" id="3.90.190.10">
    <property type="entry name" value="Protein tyrosine phosphatase superfamily"/>
    <property type="match status" value="1"/>
</dbReference>
<keyword evidence="2" id="KW-0904">Protein phosphatase</keyword>
<dbReference type="SUPFAM" id="SSF52799">
    <property type="entry name" value="(Phosphotyrosine protein) phosphatases II"/>
    <property type="match status" value="1"/>
</dbReference>
<proteinExistence type="predicted"/>
<organism evidence="5 6">
    <name type="scientific">Aquitalea magnusonii</name>
    <dbReference type="NCBI Taxonomy" id="332411"/>
    <lineage>
        <taxon>Bacteria</taxon>
        <taxon>Pseudomonadati</taxon>
        <taxon>Pseudomonadota</taxon>
        <taxon>Betaproteobacteria</taxon>
        <taxon>Neisseriales</taxon>
        <taxon>Chromobacteriaceae</taxon>
        <taxon>Aquitalea</taxon>
    </lineage>
</organism>
<feature type="transmembrane region" description="Helical" evidence="3">
    <location>
        <begin position="186"/>
        <end position="204"/>
    </location>
</feature>
<reference evidence="6" key="3">
    <citation type="journal article" date="2017" name="Plant Physiol. Biochem.">
        <title>Differential oxidative and antioxidative response of duckweed Lemna minor toward plant growth promoting/inhibiting bacteria.</title>
        <authorList>
            <person name="Ishizawa H."/>
            <person name="Kuroda M."/>
            <person name="Morikawa M."/>
            <person name="Ike M."/>
        </authorList>
    </citation>
    <scope>NUCLEOTIDE SEQUENCE [LARGE SCALE GENOMIC DNA]</scope>
    <source>
        <strain evidence="6">H3</strain>
    </source>
</reference>
<keyword evidence="1" id="KW-0378">Hydrolase</keyword>
<evidence type="ECO:0000313" key="6">
    <source>
        <dbReference type="Proteomes" id="UP000198290"/>
    </source>
</evidence>
<dbReference type="PROSITE" id="PS00383">
    <property type="entry name" value="TYR_PHOSPHATASE_1"/>
    <property type="match status" value="1"/>
</dbReference>
<keyword evidence="6" id="KW-1185">Reference proteome</keyword>
<dbReference type="EMBL" id="AP018823">
    <property type="protein sequence ID" value="BBF85931.1"/>
    <property type="molecule type" value="Genomic_DNA"/>
</dbReference>
<dbReference type="InterPro" id="IPR000340">
    <property type="entry name" value="Dual-sp_phosphatase_cat-dom"/>
</dbReference>
<dbReference type="InterPro" id="IPR016130">
    <property type="entry name" value="Tyr_Pase_AS"/>
</dbReference>
<dbReference type="KEGG" id="amah:DLM_2316"/>
<dbReference type="SMART" id="SM00195">
    <property type="entry name" value="DSPc"/>
    <property type="match status" value="1"/>
</dbReference>
<protein>
    <submittedName>
        <fullName evidence="5">Ser/Thr and Tyr protein phosphatase</fullName>
    </submittedName>
</protein>
<sequence length="442" mass="49695">MSPPTNRRQWPEALQWLALLGPAFFLLYGAANHYAASLPPSAVGNIAMDWERRIPLWPWTILPYWSIDLLYGLSLFICSSREELRRHALRLLSVTVLSCLLFALFPLRFGFERPPLNGWAGQLFTLLAGFDKPFNQAPSLHISLLTVLWLRYAVHTPQRWRWLLHGWFALIGISVLTTWQHHFLDIPTGFALGIVVCYLLPMPLPPYSRVAEIEQTRRRQLSRPYAVGGLALTLAASWLGGWYWLLLWPALSLILLAVGYGRLGAGVWQKVAGQHRLPARCLFLPLTLFMRQIHARLLRGHSHASLIADDVWIGPAIAARETCFHSVLDLAAEYCRQAHPAAHYVDLPLLDLLLPDRAGMHNAVAQLEALRHSRPGPILVHCALGMSRSAAVIMAWLVMTGRCSDLAQAKQILQAQGRKIVLSPQQWHWIQTCCTPGDAHAA</sequence>
<dbReference type="PANTHER" id="PTHR47216:SF4">
    <property type="entry name" value="OS01G0859400 PROTEIN"/>
    <property type="match status" value="1"/>
</dbReference>
<evidence type="ECO:0000256" key="3">
    <source>
        <dbReference type="SAM" id="Phobius"/>
    </source>
</evidence>
<feature type="transmembrane region" description="Helical" evidence="3">
    <location>
        <begin position="225"/>
        <end position="244"/>
    </location>
</feature>
<feature type="transmembrane region" description="Helical" evidence="3">
    <location>
        <begin position="133"/>
        <end position="150"/>
    </location>
</feature>
<dbReference type="PANTHER" id="PTHR47216">
    <property type="match status" value="1"/>
</dbReference>
<feature type="transmembrane region" description="Helical" evidence="3">
    <location>
        <begin position="89"/>
        <end position="109"/>
    </location>
</feature>
<dbReference type="CDD" id="cd03386">
    <property type="entry name" value="PAP2_Aur1_like"/>
    <property type="match status" value="1"/>
</dbReference>
<name>A0A3G9GI40_9NEIS</name>
<accession>A0A3G9GI40</accession>
<dbReference type="GO" id="GO:0004721">
    <property type="term" value="F:phosphoprotein phosphatase activity"/>
    <property type="evidence" value="ECO:0007669"/>
    <property type="project" value="UniProtKB-KW"/>
</dbReference>
<dbReference type="RefSeq" id="WP_167467097.1">
    <property type="nucleotide sequence ID" value="NZ_AP018823.1"/>
</dbReference>
<dbReference type="InterPro" id="IPR029021">
    <property type="entry name" value="Prot-tyrosine_phosphatase-like"/>
</dbReference>
<keyword evidence="3" id="KW-0472">Membrane</keyword>
<feature type="transmembrane region" description="Helical" evidence="3">
    <location>
        <begin position="56"/>
        <end position="77"/>
    </location>
</feature>
<feature type="transmembrane region" description="Helical" evidence="3">
    <location>
        <begin position="16"/>
        <end position="36"/>
    </location>
</feature>
<dbReference type="AlphaFoldDB" id="A0A3G9GI40"/>
<feature type="transmembrane region" description="Helical" evidence="3">
    <location>
        <begin position="162"/>
        <end position="180"/>
    </location>
</feature>
<dbReference type="SUPFAM" id="SSF48317">
    <property type="entry name" value="Acid phosphatase/Vanadium-dependent haloperoxidase"/>
    <property type="match status" value="1"/>
</dbReference>
<dbReference type="InterPro" id="IPR000387">
    <property type="entry name" value="Tyr_Pase_dom"/>
</dbReference>
<dbReference type="InterPro" id="IPR036938">
    <property type="entry name" value="PAP2/HPO_sf"/>
</dbReference>
<evidence type="ECO:0000256" key="2">
    <source>
        <dbReference type="ARBA" id="ARBA00022912"/>
    </source>
</evidence>
<evidence type="ECO:0000259" key="4">
    <source>
        <dbReference type="PROSITE" id="PS50056"/>
    </source>
</evidence>
<keyword evidence="3" id="KW-0812">Transmembrane</keyword>
<dbReference type="Pfam" id="PF00782">
    <property type="entry name" value="DSPc"/>
    <property type="match status" value="1"/>
</dbReference>
<dbReference type="PROSITE" id="PS50056">
    <property type="entry name" value="TYR_PHOSPHATASE_2"/>
    <property type="match status" value="1"/>
</dbReference>
<keyword evidence="3" id="KW-1133">Transmembrane helix</keyword>
<feature type="domain" description="Tyrosine specific protein phosphatases" evidence="4">
    <location>
        <begin position="361"/>
        <end position="428"/>
    </location>
</feature>
<reference evidence="5 6" key="2">
    <citation type="journal article" date="2017" name="Genome Announc.">
        <title>Draft genome sequence of Aquitalea magnusonii strain H3, a plant growth-promoting bacterium of duckweed Lemna minor.</title>
        <authorList>
            <person name="Ishizawa H."/>
            <person name="Kuroda M."/>
            <person name="Ike M."/>
        </authorList>
    </citation>
    <scope>NUCLEOTIDE SEQUENCE [LARGE SCALE GENOMIC DNA]</scope>
    <source>
        <strain evidence="5 6">H3</strain>
    </source>
</reference>
<reference evidence="6" key="1">
    <citation type="journal article" date="2017" name="Biotechnol. Biofuels">
        <title>Evaluation of environmental bacterial communities as a factor affecting the growth of duckweed Lemna minor.</title>
        <authorList>
            <person name="Ishizawa H."/>
            <person name="Kuroda M."/>
            <person name="Morikawa M."/>
            <person name="Ike M."/>
        </authorList>
    </citation>
    <scope>NUCLEOTIDE SEQUENCE [LARGE SCALE GENOMIC DNA]</scope>
    <source>
        <strain evidence="6">H3</strain>
    </source>
</reference>
<evidence type="ECO:0000313" key="5">
    <source>
        <dbReference type="EMBL" id="BBF85931.1"/>
    </source>
</evidence>
<evidence type="ECO:0000256" key="1">
    <source>
        <dbReference type="ARBA" id="ARBA00022801"/>
    </source>
</evidence>